<proteinExistence type="predicted"/>
<dbReference type="Gene3D" id="2.60.200.20">
    <property type="match status" value="1"/>
</dbReference>
<dbReference type="AlphaFoldDB" id="A0A0P9F5J1"/>
<dbReference type="SMART" id="SM00240">
    <property type="entry name" value="FHA"/>
    <property type="match status" value="1"/>
</dbReference>
<sequence>MQLCPNCTSKQFDGTIFCTECGASLLTTNRRETTVSLGQQGASDAVPEAVLPQPPATAEEEPRITLVVMNSGRRINLNVGDDLLLGRKDNARGIFPDVDLGLDGGYDSGVSRRHAILARKGDRYILEDLGSANGTFINGRQLAPSQPTRLASGDEIRCGTLLLRIEFDER</sequence>
<dbReference type="EMBL" id="LJCR01000783">
    <property type="protein sequence ID" value="KPV51771.1"/>
    <property type="molecule type" value="Genomic_DNA"/>
</dbReference>
<dbReference type="InterPro" id="IPR000253">
    <property type="entry name" value="FHA_dom"/>
</dbReference>
<dbReference type="PANTHER" id="PTHR23308">
    <property type="entry name" value="NUCLEAR INHIBITOR OF PROTEIN PHOSPHATASE-1"/>
    <property type="match status" value="1"/>
</dbReference>
<feature type="domain" description="FHA" evidence="1">
    <location>
        <begin position="83"/>
        <end position="142"/>
    </location>
</feature>
<evidence type="ECO:0000313" key="3">
    <source>
        <dbReference type="Proteomes" id="UP000050509"/>
    </source>
</evidence>
<dbReference type="PROSITE" id="PS50006">
    <property type="entry name" value="FHA_DOMAIN"/>
    <property type="match status" value="1"/>
</dbReference>
<dbReference type="SUPFAM" id="SSF49879">
    <property type="entry name" value="SMAD/FHA domain"/>
    <property type="match status" value="1"/>
</dbReference>
<organism evidence="2 3">
    <name type="scientific">Kouleothrix aurantiaca</name>
    <dbReference type="NCBI Taxonomy" id="186479"/>
    <lineage>
        <taxon>Bacteria</taxon>
        <taxon>Bacillati</taxon>
        <taxon>Chloroflexota</taxon>
        <taxon>Chloroflexia</taxon>
        <taxon>Chloroflexales</taxon>
        <taxon>Roseiflexineae</taxon>
        <taxon>Roseiflexaceae</taxon>
        <taxon>Kouleothrix</taxon>
    </lineage>
</organism>
<dbReference type="CDD" id="cd00060">
    <property type="entry name" value="FHA"/>
    <property type="match status" value="1"/>
</dbReference>
<protein>
    <submittedName>
        <fullName evidence="2">Forkhead-associated protein</fullName>
    </submittedName>
</protein>
<reference evidence="2 3" key="1">
    <citation type="submission" date="2015-09" db="EMBL/GenBank/DDBJ databases">
        <title>Draft genome sequence of Kouleothrix aurantiaca JCM 19913.</title>
        <authorList>
            <person name="Hemp J."/>
        </authorList>
    </citation>
    <scope>NUCLEOTIDE SEQUENCE [LARGE SCALE GENOMIC DNA]</scope>
    <source>
        <strain evidence="2 3">COM-B</strain>
    </source>
</reference>
<gene>
    <name evidence="2" type="ORF">SE17_19335</name>
</gene>
<dbReference type="InterPro" id="IPR050923">
    <property type="entry name" value="Cell_Proc_Reg/RNA_Proc"/>
</dbReference>
<evidence type="ECO:0000259" key="1">
    <source>
        <dbReference type="PROSITE" id="PS50006"/>
    </source>
</evidence>
<dbReference type="InterPro" id="IPR008984">
    <property type="entry name" value="SMAD_FHA_dom_sf"/>
</dbReference>
<dbReference type="Proteomes" id="UP000050509">
    <property type="component" value="Unassembled WGS sequence"/>
</dbReference>
<keyword evidence="3" id="KW-1185">Reference proteome</keyword>
<evidence type="ECO:0000313" key="2">
    <source>
        <dbReference type="EMBL" id="KPV51771.1"/>
    </source>
</evidence>
<comment type="caution">
    <text evidence="2">The sequence shown here is derived from an EMBL/GenBank/DDBJ whole genome shotgun (WGS) entry which is preliminary data.</text>
</comment>
<accession>A0A0P9F5J1</accession>
<dbReference type="Pfam" id="PF00498">
    <property type="entry name" value="FHA"/>
    <property type="match status" value="1"/>
</dbReference>
<name>A0A0P9F5J1_9CHLR</name>